<feature type="region of interest" description="Disordered" evidence="1">
    <location>
        <begin position="1"/>
        <end position="32"/>
    </location>
</feature>
<dbReference type="AlphaFoldDB" id="A0A1R3JYN7"/>
<reference evidence="2 3" key="1">
    <citation type="submission" date="2013-09" db="EMBL/GenBank/DDBJ databases">
        <title>Corchorus capsularis genome sequencing.</title>
        <authorList>
            <person name="Alam M."/>
            <person name="Haque M.S."/>
            <person name="Islam M.S."/>
            <person name="Emdad E.M."/>
            <person name="Islam M.M."/>
            <person name="Ahmed B."/>
            <person name="Halim A."/>
            <person name="Hossen Q.M.M."/>
            <person name="Hossain M.Z."/>
            <person name="Ahmed R."/>
            <person name="Khan M.M."/>
            <person name="Islam R."/>
            <person name="Rashid M.M."/>
            <person name="Khan S.A."/>
            <person name="Rahman M.S."/>
            <person name="Alam M."/>
        </authorList>
    </citation>
    <scope>NUCLEOTIDE SEQUENCE [LARGE SCALE GENOMIC DNA]</scope>
    <source>
        <strain evidence="3">cv. CVL-1</strain>
        <tissue evidence="2">Whole seedling</tissue>
    </source>
</reference>
<evidence type="ECO:0000313" key="3">
    <source>
        <dbReference type="Proteomes" id="UP000188268"/>
    </source>
</evidence>
<gene>
    <name evidence="2" type="ORF">CCACVL1_03588</name>
</gene>
<dbReference type="Gramene" id="OMO99837">
    <property type="protein sequence ID" value="OMO99837"/>
    <property type="gene ID" value="CCACVL1_03588"/>
</dbReference>
<evidence type="ECO:0000256" key="1">
    <source>
        <dbReference type="SAM" id="MobiDB-lite"/>
    </source>
</evidence>
<keyword evidence="3" id="KW-1185">Reference proteome</keyword>
<feature type="compositionally biased region" description="Basic and acidic residues" evidence="1">
    <location>
        <begin position="14"/>
        <end position="29"/>
    </location>
</feature>
<evidence type="ECO:0000313" key="2">
    <source>
        <dbReference type="EMBL" id="OMO99837.1"/>
    </source>
</evidence>
<sequence>MASRGGTRPTRQPEQNRDRKLKTLGEIRKRPCSRRQTCHVSFRGLTL</sequence>
<accession>A0A1R3JYN7</accession>
<name>A0A1R3JYN7_COCAP</name>
<protein>
    <submittedName>
        <fullName evidence="2">Uncharacterized protein</fullName>
    </submittedName>
</protein>
<dbReference type="EMBL" id="AWWV01006770">
    <property type="protein sequence ID" value="OMO99837.1"/>
    <property type="molecule type" value="Genomic_DNA"/>
</dbReference>
<proteinExistence type="predicted"/>
<comment type="caution">
    <text evidence="2">The sequence shown here is derived from an EMBL/GenBank/DDBJ whole genome shotgun (WGS) entry which is preliminary data.</text>
</comment>
<organism evidence="2 3">
    <name type="scientific">Corchorus capsularis</name>
    <name type="common">Jute</name>
    <dbReference type="NCBI Taxonomy" id="210143"/>
    <lineage>
        <taxon>Eukaryota</taxon>
        <taxon>Viridiplantae</taxon>
        <taxon>Streptophyta</taxon>
        <taxon>Embryophyta</taxon>
        <taxon>Tracheophyta</taxon>
        <taxon>Spermatophyta</taxon>
        <taxon>Magnoliopsida</taxon>
        <taxon>eudicotyledons</taxon>
        <taxon>Gunneridae</taxon>
        <taxon>Pentapetalae</taxon>
        <taxon>rosids</taxon>
        <taxon>malvids</taxon>
        <taxon>Malvales</taxon>
        <taxon>Malvaceae</taxon>
        <taxon>Grewioideae</taxon>
        <taxon>Apeibeae</taxon>
        <taxon>Corchorus</taxon>
    </lineage>
</organism>
<dbReference type="Proteomes" id="UP000188268">
    <property type="component" value="Unassembled WGS sequence"/>
</dbReference>